<evidence type="ECO:0000313" key="2">
    <source>
        <dbReference type="Proteomes" id="UP001057402"/>
    </source>
</evidence>
<gene>
    <name evidence="1" type="ORF">MLD38_011869</name>
</gene>
<organism evidence="1 2">
    <name type="scientific">Melastoma candidum</name>
    <dbReference type="NCBI Taxonomy" id="119954"/>
    <lineage>
        <taxon>Eukaryota</taxon>
        <taxon>Viridiplantae</taxon>
        <taxon>Streptophyta</taxon>
        <taxon>Embryophyta</taxon>
        <taxon>Tracheophyta</taxon>
        <taxon>Spermatophyta</taxon>
        <taxon>Magnoliopsida</taxon>
        <taxon>eudicotyledons</taxon>
        <taxon>Gunneridae</taxon>
        <taxon>Pentapetalae</taxon>
        <taxon>rosids</taxon>
        <taxon>malvids</taxon>
        <taxon>Myrtales</taxon>
        <taxon>Melastomataceae</taxon>
        <taxon>Melastomatoideae</taxon>
        <taxon>Melastomateae</taxon>
        <taxon>Melastoma</taxon>
    </lineage>
</organism>
<sequence length="133" mass="14605">MASFAENVIGIVIVVLCLGATRVGGVINTNIAFHVCSGTINLVDELDYAIAIDRLVRLLARGTAPRGGEYQDTLTHGGFPAYGYASCRRNLAAEECRNCIEIADVDIYSRCSFPRSAQMVLQDCRLIYSEHRF</sequence>
<protein>
    <submittedName>
        <fullName evidence="1">Uncharacterized protein</fullName>
    </submittedName>
</protein>
<keyword evidence="2" id="KW-1185">Reference proteome</keyword>
<accession>A0ACB9R5T0</accession>
<evidence type="ECO:0000313" key="1">
    <source>
        <dbReference type="EMBL" id="KAI4373787.1"/>
    </source>
</evidence>
<reference evidence="2" key="1">
    <citation type="journal article" date="2023" name="Front. Plant Sci.">
        <title>Chromosomal-level genome assembly of Melastoma candidum provides insights into trichome evolution.</title>
        <authorList>
            <person name="Zhong Y."/>
            <person name="Wu W."/>
            <person name="Sun C."/>
            <person name="Zou P."/>
            <person name="Liu Y."/>
            <person name="Dai S."/>
            <person name="Zhou R."/>
        </authorList>
    </citation>
    <scope>NUCLEOTIDE SEQUENCE [LARGE SCALE GENOMIC DNA]</scope>
</reference>
<dbReference type="Proteomes" id="UP001057402">
    <property type="component" value="Chromosome 4"/>
</dbReference>
<dbReference type="EMBL" id="CM042883">
    <property type="protein sequence ID" value="KAI4373787.1"/>
    <property type="molecule type" value="Genomic_DNA"/>
</dbReference>
<proteinExistence type="predicted"/>
<comment type="caution">
    <text evidence="1">The sequence shown here is derived from an EMBL/GenBank/DDBJ whole genome shotgun (WGS) entry which is preliminary data.</text>
</comment>
<name>A0ACB9R5T0_9MYRT</name>